<dbReference type="InterPro" id="IPR029052">
    <property type="entry name" value="Metallo-depent_PP-like"/>
</dbReference>
<dbReference type="Pfam" id="PF00149">
    <property type="entry name" value="Metallophos"/>
    <property type="match status" value="1"/>
</dbReference>
<organism evidence="2 3">
    <name type="scientific">Streptomyces griseoflavus Tu4000</name>
    <dbReference type="NCBI Taxonomy" id="467200"/>
    <lineage>
        <taxon>Bacteria</taxon>
        <taxon>Bacillati</taxon>
        <taxon>Actinomycetota</taxon>
        <taxon>Actinomycetes</taxon>
        <taxon>Kitasatosporales</taxon>
        <taxon>Streptomycetaceae</taxon>
        <taxon>Streptomyces</taxon>
    </lineage>
</organism>
<dbReference type="HOGENOM" id="CLU_057759_1_0_11"/>
<dbReference type="InterPro" id="IPR004843">
    <property type="entry name" value="Calcineurin-like_PHP"/>
</dbReference>
<dbReference type="eggNOG" id="COG1409">
    <property type="taxonomic scope" value="Bacteria"/>
</dbReference>
<protein>
    <submittedName>
        <fullName evidence="2">Ser/Thr protein phosphatase</fullName>
    </submittedName>
</protein>
<keyword evidence="3" id="KW-1185">Reference proteome</keyword>
<dbReference type="AlphaFoldDB" id="D9XZU0"/>
<gene>
    <name evidence="2" type="ORF">SSRG_00692</name>
</gene>
<name>D9XZU0_9ACTN</name>
<feature type="domain" description="Calcineurin-like phosphoesterase" evidence="1">
    <location>
        <begin position="107"/>
        <end position="341"/>
    </location>
</feature>
<dbReference type="InterPro" id="IPR052963">
    <property type="entry name" value="Pantetheine_PDE"/>
</dbReference>
<dbReference type="PANTHER" id="PTHR36492:SF2">
    <property type="entry name" value="[ACYL-CARRIER-PROTEIN] PHOSPHODIESTERASE PPTH"/>
    <property type="match status" value="1"/>
</dbReference>
<accession>D9XZU0</accession>
<dbReference type="CDD" id="cd00838">
    <property type="entry name" value="MPP_superfamily"/>
    <property type="match status" value="1"/>
</dbReference>
<reference evidence="2" key="1">
    <citation type="submission" date="2009-02" db="EMBL/GenBank/DDBJ databases">
        <title>Annotation of Streptomyces griseoflavus strain Tu4000.</title>
        <authorList>
            <consortium name="The Broad Institute Genome Sequencing Platform"/>
            <consortium name="Broad Institute Microbial Sequencing Center"/>
            <person name="Fischbach M."/>
            <person name="Godfrey P."/>
            <person name="Ward D."/>
            <person name="Young S."/>
            <person name="Zeng Q."/>
            <person name="Koehrsen M."/>
            <person name="Alvarado L."/>
            <person name="Berlin A.M."/>
            <person name="Bochicchio J."/>
            <person name="Borenstein D."/>
            <person name="Chapman S.B."/>
            <person name="Chen Z."/>
            <person name="Engels R."/>
            <person name="Freedman E."/>
            <person name="Gellesch M."/>
            <person name="Goldberg J."/>
            <person name="Griggs A."/>
            <person name="Gujja S."/>
            <person name="Heilman E.R."/>
            <person name="Heiman D.I."/>
            <person name="Hepburn T.A."/>
            <person name="Howarth C."/>
            <person name="Jen D."/>
            <person name="Larson L."/>
            <person name="Lewis B."/>
            <person name="Mehta T."/>
            <person name="Park D."/>
            <person name="Pearson M."/>
            <person name="Richards J."/>
            <person name="Roberts A."/>
            <person name="Saif S."/>
            <person name="Shea T.D."/>
            <person name="Shenoy N."/>
            <person name="Sisk P."/>
            <person name="Stolte C."/>
            <person name="Sykes S.N."/>
            <person name="Thomson T."/>
            <person name="Walk T."/>
            <person name="White J."/>
            <person name="Yandava C."/>
            <person name="Straight P."/>
            <person name="Clardy J."/>
            <person name="Hung D."/>
            <person name="Kolter R."/>
            <person name="Mekalanos J."/>
            <person name="Walker S."/>
            <person name="Walsh C.T."/>
            <person name="Wieland-Brown L.C."/>
            <person name="Haas B."/>
            <person name="Nusbaum C."/>
            <person name="Birren B."/>
        </authorList>
    </citation>
    <scope>NUCLEOTIDE SEQUENCE [LARGE SCALE GENOMIC DNA]</scope>
    <source>
        <strain evidence="2">Tu4000</strain>
    </source>
</reference>
<dbReference type="Proteomes" id="UP000002968">
    <property type="component" value="Unassembled WGS sequence"/>
</dbReference>
<evidence type="ECO:0000313" key="2">
    <source>
        <dbReference type="EMBL" id="EFL37889.1"/>
    </source>
</evidence>
<dbReference type="GO" id="GO:0016787">
    <property type="term" value="F:hydrolase activity"/>
    <property type="evidence" value="ECO:0007669"/>
    <property type="project" value="InterPro"/>
</dbReference>
<dbReference type="SUPFAM" id="SSF56300">
    <property type="entry name" value="Metallo-dependent phosphatases"/>
    <property type="match status" value="1"/>
</dbReference>
<evidence type="ECO:0000259" key="1">
    <source>
        <dbReference type="Pfam" id="PF00149"/>
    </source>
</evidence>
<dbReference type="EMBL" id="GG657758">
    <property type="protein sequence ID" value="EFL37889.1"/>
    <property type="molecule type" value="Genomic_DNA"/>
</dbReference>
<sequence>MKNTFSAYVRLSQTRTRETMQAAFHGSRAGLIGPLPGQEYGGSPNRPVRRASHGGDVGQIIRLRGPFPYHTPETGRACSRGTDVISWWRSGRLKERRVMSGTNGGSRLWAISDLHIGYAENRALVDAMRPETDGDWLIVAGDVAETVEDIRWALKTLAGRFAKVVWVPGNHELWTHPSDAVTLRGVARYDHLVEQCRDLGVLTPEDPYPVFDGPGGPVAVAPLFLLYDYSFLPSGCATKDEGLEYAHGTGVVCTDERLLHPDPYPSREDWCRARVAATERRLAEVPDGLPLVLVNHWPLHRHPTDVLWYPEFAMWCGTVLTDDWHRRFPVHTMVYGHLHIPRTTWQDGVRFEEVSVGYPREWRKRERPPGRLRRIVPREDGER</sequence>
<dbReference type="PANTHER" id="PTHR36492">
    <property type="match status" value="1"/>
</dbReference>
<dbReference type="Gene3D" id="3.60.21.10">
    <property type="match status" value="1"/>
</dbReference>
<evidence type="ECO:0000313" key="3">
    <source>
        <dbReference type="Proteomes" id="UP000002968"/>
    </source>
</evidence>
<dbReference type="STRING" id="467200.SSRG_00692"/>
<proteinExistence type="predicted"/>